<name>A0ABT5HUM7_9CAUL</name>
<dbReference type="CDD" id="cd05283">
    <property type="entry name" value="CAD1"/>
    <property type="match status" value="1"/>
</dbReference>
<dbReference type="InterPro" id="IPR013149">
    <property type="entry name" value="ADH-like_C"/>
</dbReference>
<evidence type="ECO:0000313" key="7">
    <source>
        <dbReference type="EMBL" id="MDC7683749.1"/>
    </source>
</evidence>
<evidence type="ECO:0000256" key="3">
    <source>
        <dbReference type="ARBA" id="ARBA00022833"/>
    </source>
</evidence>
<gene>
    <name evidence="7" type="ORF">PQU92_10710</name>
</gene>
<dbReference type="Pfam" id="PF00107">
    <property type="entry name" value="ADH_zinc_N"/>
    <property type="match status" value="1"/>
</dbReference>
<keyword evidence="2 5" id="KW-0479">Metal-binding</keyword>
<comment type="cofactor">
    <cofactor evidence="1 5">
        <name>Zn(2+)</name>
        <dbReference type="ChEBI" id="CHEBI:29105"/>
    </cofactor>
</comment>
<dbReference type="Gene3D" id="3.40.50.720">
    <property type="entry name" value="NAD(P)-binding Rossmann-like Domain"/>
    <property type="match status" value="1"/>
</dbReference>
<dbReference type="RefSeq" id="WP_272748213.1">
    <property type="nucleotide sequence ID" value="NZ_JAQQKX010000008.1"/>
</dbReference>
<evidence type="ECO:0000313" key="8">
    <source>
        <dbReference type="Proteomes" id="UP001214854"/>
    </source>
</evidence>
<protein>
    <submittedName>
        <fullName evidence="7">NAD(P)-dependent alcohol dehydrogenase</fullName>
    </submittedName>
</protein>
<keyword evidence="3 5" id="KW-0862">Zinc</keyword>
<dbReference type="InterPro" id="IPR013154">
    <property type="entry name" value="ADH-like_N"/>
</dbReference>
<dbReference type="PROSITE" id="PS00059">
    <property type="entry name" value="ADH_ZINC"/>
    <property type="match status" value="1"/>
</dbReference>
<dbReference type="SUPFAM" id="SSF50129">
    <property type="entry name" value="GroES-like"/>
    <property type="match status" value="1"/>
</dbReference>
<dbReference type="InterPro" id="IPR036291">
    <property type="entry name" value="NAD(P)-bd_dom_sf"/>
</dbReference>
<evidence type="ECO:0000256" key="5">
    <source>
        <dbReference type="RuleBase" id="RU361277"/>
    </source>
</evidence>
<evidence type="ECO:0000256" key="2">
    <source>
        <dbReference type="ARBA" id="ARBA00022723"/>
    </source>
</evidence>
<accession>A0ABT5HUM7</accession>
<proteinExistence type="inferred from homology"/>
<dbReference type="EMBL" id="JAQQKX010000008">
    <property type="protein sequence ID" value="MDC7683749.1"/>
    <property type="molecule type" value="Genomic_DNA"/>
</dbReference>
<dbReference type="Gene3D" id="3.90.180.10">
    <property type="entry name" value="Medium-chain alcohol dehydrogenases, catalytic domain"/>
    <property type="match status" value="1"/>
</dbReference>
<dbReference type="SMART" id="SM00829">
    <property type="entry name" value="PKS_ER"/>
    <property type="match status" value="1"/>
</dbReference>
<organism evidence="7 8">
    <name type="scientific">Asticcacaulis aquaticus</name>
    <dbReference type="NCBI Taxonomy" id="2984212"/>
    <lineage>
        <taxon>Bacteria</taxon>
        <taxon>Pseudomonadati</taxon>
        <taxon>Pseudomonadota</taxon>
        <taxon>Alphaproteobacteria</taxon>
        <taxon>Caulobacterales</taxon>
        <taxon>Caulobacteraceae</taxon>
        <taxon>Asticcacaulis</taxon>
    </lineage>
</organism>
<evidence type="ECO:0000259" key="6">
    <source>
        <dbReference type="SMART" id="SM00829"/>
    </source>
</evidence>
<dbReference type="PANTHER" id="PTHR42683">
    <property type="entry name" value="ALDEHYDE REDUCTASE"/>
    <property type="match status" value="1"/>
</dbReference>
<keyword evidence="4" id="KW-0560">Oxidoreductase</keyword>
<comment type="caution">
    <text evidence="7">The sequence shown here is derived from an EMBL/GenBank/DDBJ whole genome shotgun (WGS) entry which is preliminary data.</text>
</comment>
<reference evidence="7 8" key="1">
    <citation type="submission" date="2023-01" db="EMBL/GenBank/DDBJ databases">
        <title>Novel species of the genus Asticcacaulis isolated from rivers.</title>
        <authorList>
            <person name="Lu H."/>
        </authorList>
    </citation>
    <scope>NUCLEOTIDE SEQUENCE [LARGE SCALE GENOMIC DNA]</scope>
    <source>
        <strain evidence="7 8">BYS171W</strain>
    </source>
</reference>
<dbReference type="Pfam" id="PF08240">
    <property type="entry name" value="ADH_N"/>
    <property type="match status" value="1"/>
</dbReference>
<dbReference type="InterPro" id="IPR002328">
    <property type="entry name" value="ADH_Zn_CS"/>
</dbReference>
<dbReference type="InterPro" id="IPR047109">
    <property type="entry name" value="CAD-like"/>
</dbReference>
<dbReference type="InterPro" id="IPR011032">
    <property type="entry name" value="GroES-like_sf"/>
</dbReference>
<comment type="similarity">
    <text evidence="5">Belongs to the zinc-containing alcohol dehydrogenase family.</text>
</comment>
<evidence type="ECO:0000256" key="4">
    <source>
        <dbReference type="ARBA" id="ARBA00023002"/>
    </source>
</evidence>
<dbReference type="SUPFAM" id="SSF51735">
    <property type="entry name" value="NAD(P)-binding Rossmann-fold domains"/>
    <property type="match status" value="1"/>
</dbReference>
<dbReference type="InterPro" id="IPR029752">
    <property type="entry name" value="D-isomer_DH_CS1"/>
</dbReference>
<feature type="domain" description="Enoyl reductase (ER)" evidence="6">
    <location>
        <begin position="65"/>
        <end position="398"/>
    </location>
</feature>
<evidence type="ECO:0000256" key="1">
    <source>
        <dbReference type="ARBA" id="ARBA00001947"/>
    </source>
</evidence>
<sequence>MCIRCNDPTHTAVETNQGRRSLLFRGFGLAGAATLGNSLVSATSADAAPAKKADLGSSKARAWAATSPTSSFSQIEIKRRAVGPNDVQMQVLYSGICHSDIHMARSEWAPVTYPIVPGHEIIGRVTAVGANVTKFRVGDIGGVGCMVNSCGTCVECLNDREHACLNGMTLTYNAPDKESGGVTYGGYSSSVVVTEKFVIRIPPGVNLAGMAPVLCAGITTFSPLQHWKASRGQKVGVIGFGGLGHMAVKLAVAKGADVTVFTTTPSKRENALKMGAKAAVLWEERNSLREMGASFDLLIAAVPQAFEIQPFMNLLKTDATLVNVGTLESISGYNAMLNNTARRNLSGSMIGGIAETQQVVDFCSARNITADVELIRPDQINEAFSRVVNKDVKFRFVIDMAAA</sequence>
<dbReference type="InterPro" id="IPR020843">
    <property type="entry name" value="ER"/>
</dbReference>
<dbReference type="Proteomes" id="UP001214854">
    <property type="component" value="Unassembled WGS sequence"/>
</dbReference>
<dbReference type="PROSITE" id="PS00065">
    <property type="entry name" value="D_2_HYDROXYACID_DH_1"/>
    <property type="match status" value="1"/>
</dbReference>
<keyword evidence="8" id="KW-1185">Reference proteome</keyword>